<keyword evidence="2" id="KW-1185">Reference proteome</keyword>
<dbReference type="AlphaFoldDB" id="A0A8T3BT13"/>
<sequence>MHQQLWVTRKDVIACEARKLGMDRQLVAARKLGNSECINFWRLASSETWNASITWGGLEARKLGMHLVVARCNTIFSLKTVEHTWILFCCLSSRKLSEVLFISFYHVTNVY</sequence>
<gene>
    <name evidence="1" type="ORF">KFK09_006968</name>
</gene>
<evidence type="ECO:0000313" key="1">
    <source>
        <dbReference type="EMBL" id="KAI0519519.1"/>
    </source>
</evidence>
<dbReference type="EMBL" id="JAGYWB010000006">
    <property type="protein sequence ID" value="KAI0519519.1"/>
    <property type="molecule type" value="Genomic_DNA"/>
</dbReference>
<dbReference type="Proteomes" id="UP000829196">
    <property type="component" value="Unassembled WGS sequence"/>
</dbReference>
<evidence type="ECO:0000313" key="2">
    <source>
        <dbReference type="Proteomes" id="UP000829196"/>
    </source>
</evidence>
<protein>
    <submittedName>
        <fullName evidence="1">Uncharacterized protein</fullName>
    </submittedName>
</protein>
<organism evidence="1 2">
    <name type="scientific">Dendrobium nobile</name>
    <name type="common">Orchid</name>
    <dbReference type="NCBI Taxonomy" id="94219"/>
    <lineage>
        <taxon>Eukaryota</taxon>
        <taxon>Viridiplantae</taxon>
        <taxon>Streptophyta</taxon>
        <taxon>Embryophyta</taxon>
        <taxon>Tracheophyta</taxon>
        <taxon>Spermatophyta</taxon>
        <taxon>Magnoliopsida</taxon>
        <taxon>Liliopsida</taxon>
        <taxon>Asparagales</taxon>
        <taxon>Orchidaceae</taxon>
        <taxon>Epidendroideae</taxon>
        <taxon>Malaxideae</taxon>
        <taxon>Dendrobiinae</taxon>
        <taxon>Dendrobium</taxon>
    </lineage>
</organism>
<comment type="caution">
    <text evidence="1">The sequence shown here is derived from an EMBL/GenBank/DDBJ whole genome shotgun (WGS) entry which is preliminary data.</text>
</comment>
<accession>A0A8T3BT13</accession>
<reference evidence="1" key="1">
    <citation type="journal article" date="2022" name="Front. Genet.">
        <title>Chromosome-Scale Assembly of the Dendrobium nobile Genome Provides Insights Into the Molecular Mechanism of the Biosynthesis of the Medicinal Active Ingredient of Dendrobium.</title>
        <authorList>
            <person name="Xu Q."/>
            <person name="Niu S.-C."/>
            <person name="Li K.-L."/>
            <person name="Zheng P.-J."/>
            <person name="Zhang X.-J."/>
            <person name="Jia Y."/>
            <person name="Liu Y."/>
            <person name="Niu Y.-X."/>
            <person name="Yu L.-H."/>
            <person name="Chen D.-F."/>
            <person name="Zhang G.-Q."/>
        </authorList>
    </citation>
    <scope>NUCLEOTIDE SEQUENCE</scope>
    <source>
        <tissue evidence="1">Leaf</tissue>
    </source>
</reference>
<name>A0A8T3BT13_DENNO</name>
<proteinExistence type="predicted"/>